<dbReference type="PROSITE" id="PS50926">
    <property type="entry name" value="TRAM"/>
    <property type="match status" value="1"/>
</dbReference>
<comment type="caution">
    <text evidence="3">The sequence shown here is derived from an EMBL/GenBank/DDBJ whole genome shotgun (WGS) entry which is preliminary data.</text>
</comment>
<dbReference type="AlphaFoldDB" id="A0A1G2HSX0"/>
<evidence type="ECO:0000313" key="3">
    <source>
        <dbReference type="EMBL" id="OGZ65642.1"/>
    </source>
</evidence>
<evidence type="ECO:0000313" key="4">
    <source>
        <dbReference type="Proteomes" id="UP000178774"/>
    </source>
</evidence>
<dbReference type="InterPro" id="IPR012340">
    <property type="entry name" value="NA-bd_OB-fold"/>
</dbReference>
<organism evidence="3 4">
    <name type="scientific">Candidatus Staskawiczbacteria bacterium RIFCSPHIGHO2_01_FULL_41_41</name>
    <dbReference type="NCBI Taxonomy" id="1802203"/>
    <lineage>
        <taxon>Bacteria</taxon>
        <taxon>Candidatus Staskawicziibacteriota</taxon>
    </lineage>
</organism>
<evidence type="ECO:0000256" key="1">
    <source>
        <dbReference type="SAM" id="MobiDB-lite"/>
    </source>
</evidence>
<dbReference type="Gene3D" id="2.40.50.140">
    <property type="entry name" value="Nucleic acid-binding proteins"/>
    <property type="match status" value="1"/>
</dbReference>
<name>A0A1G2HSX0_9BACT</name>
<dbReference type="SUPFAM" id="SSF50249">
    <property type="entry name" value="Nucleic acid-binding proteins"/>
    <property type="match status" value="1"/>
</dbReference>
<dbReference type="Pfam" id="PF01938">
    <property type="entry name" value="TRAM"/>
    <property type="match status" value="1"/>
</dbReference>
<protein>
    <recommendedName>
        <fullName evidence="2">TRAM domain-containing protein</fullName>
    </recommendedName>
</protein>
<reference evidence="3 4" key="1">
    <citation type="journal article" date="2016" name="Nat. Commun.">
        <title>Thousands of microbial genomes shed light on interconnected biogeochemical processes in an aquifer system.</title>
        <authorList>
            <person name="Anantharaman K."/>
            <person name="Brown C.T."/>
            <person name="Hug L.A."/>
            <person name="Sharon I."/>
            <person name="Castelle C.J."/>
            <person name="Probst A.J."/>
            <person name="Thomas B.C."/>
            <person name="Singh A."/>
            <person name="Wilkins M.J."/>
            <person name="Karaoz U."/>
            <person name="Brodie E.L."/>
            <person name="Williams K.H."/>
            <person name="Hubbard S.S."/>
            <person name="Banfield J.F."/>
        </authorList>
    </citation>
    <scope>NUCLEOTIDE SEQUENCE [LARGE SCALE GENOMIC DNA]</scope>
</reference>
<dbReference type="InterPro" id="IPR002792">
    <property type="entry name" value="TRAM_dom"/>
</dbReference>
<feature type="region of interest" description="Disordered" evidence="1">
    <location>
        <begin position="77"/>
        <end position="104"/>
    </location>
</feature>
<dbReference type="Proteomes" id="UP000178774">
    <property type="component" value="Unassembled WGS sequence"/>
</dbReference>
<evidence type="ECO:0000259" key="2">
    <source>
        <dbReference type="PROSITE" id="PS50926"/>
    </source>
</evidence>
<gene>
    <name evidence="3" type="ORF">A2822_03290</name>
</gene>
<sequence length="104" mass="11462">MNGTEAPVKVGEEYDVMITAVGGKGDGIAKVKGFVLFVAGAKKGDYVKIKITKVLPSVGFAEVVKKVERPENRKYATVSARELEEPDEEPEHKYEETEDFGEEK</sequence>
<proteinExistence type="predicted"/>
<feature type="domain" description="TRAM" evidence="2">
    <location>
        <begin position="7"/>
        <end position="65"/>
    </location>
</feature>
<dbReference type="EMBL" id="MHOP01000019">
    <property type="protein sequence ID" value="OGZ65642.1"/>
    <property type="molecule type" value="Genomic_DNA"/>
</dbReference>
<accession>A0A1G2HSX0</accession>